<accession>A6NY76</accession>
<gene>
    <name evidence="2" type="ORF">BACCAP_03175</name>
</gene>
<feature type="region of interest" description="Disordered" evidence="1">
    <location>
        <begin position="45"/>
        <end position="66"/>
    </location>
</feature>
<protein>
    <submittedName>
        <fullName evidence="2">Uncharacterized protein</fullName>
    </submittedName>
</protein>
<proteinExistence type="predicted"/>
<keyword evidence="3" id="KW-1185">Reference proteome</keyword>
<feature type="compositionally biased region" description="Polar residues" evidence="1">
    <location>
        <begin position="86"/>
        <end position="105"/>
    </location>
</feature>
<evidence type="ECO:0000256" key="1">
    <source>
        <dbReference type="SAM" id="MobiDB-lite"/>
    </source>
</evidence>
<feature type="region of interest" description="Disordered" evidence="1">
    <location>
        <begin position="79"/>
        <end position="105"/>
    </location>
</feature>
<evidence type="ECO:0000313" key="2">
    <source>
        <dbReference type="EMBL" id="EDM99246.1"/>
    </source>
</evidence>
<evidence type="ECO:0000313" key="3">
    <source>
        <dbReference type="Proteomes" id="UP000003639"/>
    </source>
</evidence>
<dbReference type="Proteomes" id="UP000003639">
    <property type="component" value="Unassembled WGS sequence"/>
</dbReference>
<reference evidence="2 3" key="1">
    <citation type="submission" date="2007-04" db="EMBL/GenBank/DDBJ databases">
        <authorList>
            <person name="Fulton L."/>
            <person name="Clifton S."/>
            <person name="Fulton B."/>
            <person name="Xu J."/>
            <person name="Minx P."/>
            <person name="Pepin K.H."/>
            <person name="Johnson M."/>
            <person name="Thiruvilangam P."/>
            <person name="Bhonagiri V."/>
            <person name="Nash W.E."/>
            <person name="Mardis E.R."/>
            <person name="Wilson R.K."/>
        </authorList>
    </citation>
    <scope>NUCLEOTIDE SEQUENCE [LARGE SCALE GENOMIC DNA]</scope>
    <source>
        <strain evidence="2 3">ATCC 29799</strain>
    </source>
</reference>
<dbReference type="STRING" id="411467.BACCAP_03175"/>
<comment type="caution">
    <text evidence="2">The sequence shown here is derived from an EMBL/GenBank/DDBJ whole genome shotgun (WGS) entry which is preliminary data.</text>
</comment>
<dbReference type="AlphaFoldDB" id="A6NY76"/>
<name>A6NY76_9FIRM</name>
<reference evidence="2 3" key="2">
    <citation type="submission" date="2007-06" db="EMBL/GenBank/DDBJ databases">
        <title>Draft genome sequence of Pseudoflavonifractor capillosus ATCC 29799.</title>
        <authorList>
            <person name="Sudarsanam P."/>
            <person name="Ley R."/>
            <person name="Guruge J."/>
            <person name="Turnbaugh P.J."/>
            <person name="Mahowald M."/>
            <person name="Liep D."/>
            <person name="Gordon J."/>
        </authorList>
    </citation>
    <scope>NUCLEOTIDE SEQUENCE [LARGE SCALE GENOMIC DNA]</scope>
    <source>
        <strain evidence="2 3">ATCC 29799</strain>
    </source>
</reference>
<sequence length="105" mass="11196">MAKAAVYYSVPSNIEAAVRKDPNIVDMAQVTVEGALRDMINAARAEFPDGDPSGSEIKGGRDELNGKVNSDFTIYEVEKEKKEQEASNGGNDSSSLITDVTQGVS</sequence>
<dbReference type="RefSeq" id="WP_006573683.1">
    <property type="nucleotide sequence ID" value="NZ_AAXG02000028.1"/>
</dbReference>
<organism evidence="2 3">
    <name type="scientific">Pseudoflavonifractor capillosus ATCC 29799</name>
    <dbReference type="NCBI Taxonomy" id="411467"/>
    <lineage>
        <taxon>Bacteria</taxon>
        <taxon>Bacillati</taxon>
        <taxon>Bacillota</taxon>
        <taxon>Clostridia</taxon>
        <taxon>Eubacteriales</taxon>
        <taxon>Oscillospiraceae</taxon>
        <taxon>Pseudoflavonifractor</taxon>
    </lineage>
</organism>
<dbReference type="EMBL" id="AAXG02000028">
    <property type="protein sequence ID" value="EDM99246.1"/>
    <property type="molecule type" value="Genomic_DNA"/>
</dbReference>